<dbReference type="Gene3D" id="3.40.50.2300">
    <property type="match status" value="2"/>
</dbReference>
<evidence type="ECO:0000256" key="1">
    <source>
        <dbReference type="ARBA" id="ARBA00023015"/>
    </source>
</evidence>
<keyword evidence="1" id="KW-0805">Transcription regulation</keyword>
<evidence type="ECO:0000313" key="6">
    <source>
        <dbReference type="Proteomes" id="UP000030008"/>
    </source>
</evidence>
<dbReference type="GO" id="GO:0000976">
    <property type="term" value="F:transcription cis-regulatory region binding"/>
    <property type="evidence" value="ECO:0007669"/>
    <property type="project" value="TreeGrafter"/>
</dbReference>
<feature type="domain" description="HTH lacI-type" evidence="4">
    <location>
        <begin position="7"/>
        <end position="62"/>
    </location>
</feature>
<evidence type="ECO:0000259" key="4">
    <source>
        <dbReference type="PROSITE" id="PS50932"/>
    </source>
</evidence>
<evidence type="ECO:0000256" key="2">
    <source>
        <dbReference type="ARBA" id="ARBA00023125"/>
    </source>
</evidence>
<evidence type="ECO:0000313" key="5">
    <source>
        <dbReference type="EMBL" id="KGJ53842.1"/>
    </source>
</evidence>
<dbReference type="GO" id="GO:0003700">
    <property type="term" value="F:DNA-binding transcription factor activity"/>
    <property type="evidence" value="ECO:0007669"/>
    <property type="project" value="TreeGrafter"/>
</dbReference>
<protein>
    <submittedName>
        <fullName evidence="5">LacI family transcriptional regulator</fullName>
    </submittedName>
</protein>
<dbReference type="Gene3D" id="1.10.260.40">
    <property type="entry name" value="lambda repressor-like DNA-binding domains"/>
    <property type="match status" value="1"/>
</dbReference>
<dbReference type="PANTHER" id="PTHR30146:SF154">
    <property type="entry name" value="TRANSCRIPTION REGULATOR, MEMBER OF GALR FAMILY"/>
    <property type="match status" value="1"/>
</dbReference>
<reference evidence="5 6" key="1">
    <citation type="submission" date="2014-08" db="EMBL/GenBank/DDBJ databases">
        <title>Clostridium innocuum, an unnegligible vancomycin-resistant pathogen causing extra-intestinal infections.</title>
        <authorList>
            <person name="Feng Y."/>
            <person name="Chiu C.-H."/>
        </authorList>
    </citation>
    <scope>NUCLEOTIDE SEQUENCE [LARGE SCALE GENOMIC DNA]</scope>
    <source>
        <strain evidence="5 6">AN88</strain>
    </source>
</reference>
<dbReference type="InterPro" id="IPR010982">
    <property type="entry name" value="Lambda_DNA-bd_dom_sf"/>
</dbReference>
<comment type="caution">
    <text evidence="5">The sequence shown here is derived from an EMBL/GenBank/DDBJ whole genome shotgun (WGS) entry which is preliminary data.</text>
</comment>
<organism evidence="5 6">
    <name type="scientific">Clostridium innocuum</name>
    <dbReference type="NCBI Taxonomy" id="1522"/>
    <lineage>
        <taxon>Bacteria</taxon>
        <taxon>Bacillati</taxon>
        <taxon>Bacillota</taxon>
        <taxon>Clostridia</taxon>
        <taxon>Eubacteriales</taxon>
        <taxon>Clostridiaceae</taxon>
        <taxon>Clostridium</taxon>
    </lineage>
</organism>
<dbReference type="PANTHER" id="PTHR30146">
    <property type="entry name" value="LACI-RELATED TRANSCRIPTIONAL REPRESSOR"/>
    <property type="match status" value="1"/>
</dbReference>
<dbReference type="Proteomes" id="UP000030008">
    <property type="component" value="Unassembled WGS sequence"/>
</dbReference>
<dbReference type="SMART" id="SM00354">
    <property type="entry name" value="HTH_LACI"/>
    <property type="match status" value="1"/>
</dbReference>
<keyword evidence="2" id="KW-0238">DNA-binding</keyword>
<dbReference type="PROSITE" id="PS50932">
    <property type="entry name" value="HTH_LACI_2"/>
    <property type="match status" value="1"/>
</dbReference>
<keyword evidence="3" id="KW-0804">Transcription</keyword>
<name>A0A099I9H3_CLOIN</name>
<dbReference type="SUPFAM" id="SSF53822">
    <property type="entry name" value="Periplasmic binding protein-like I"/>
    <property type="match status" value="1"/>
</dbReference>
<dbReference type="SUPFAM" id="SSF47413">
    <property type="entry name" value="lambda repressor-like DNA-binding domains"/>
    <property type="match status" value="1"/>
</dbReference>
<dbReference type="Pfam" id="PF13377">
    <property type="entry name" value="Peripla_BP_3"/>
    <property type="match status" value="1"/>
</dbReference>
<sequence length="362" mass="40110">MGKRNKVTTRDIAEYTGVSQSSVSMILSNKQNVSFSDETRELVLSAAKKLGYQKPVKKQLSASSKMDKTIVVLTPLLSNGYYATLVHSITEQAGEYGYSVFTVTTMRDAAQEEFYFDMLAGLQLAGAICLYPPTRITKANALAKQIPVVSIGDKPEGCTFDSVELDGRKTGYLMGEYLVGLGHTHITFVSTPIKAKEISRLHRLEGLKAAFEEHGQSQNNILVKTPSIATYRQYPSESSEYMAGFDLALEALKEHTPSTAFVGNNDMTAFGVMAALTQQGYRIPQDYSVAGFDNIHLSSMPNISLTSVEHASILKGKEAVDMIYKKNNKDTRSRGHKYILRLEYEPELIIRKSTGKCRNRSR</sequence>
<gene>
    <name evidence="5" type="ORF">CIAN88_06780</name>
</gene>
<accession>A0A099I9H3</accession>
<dbReference type="CDD" id="cd01392">
    <property type="entry name" value="HTH_LacI"/>
    <property type="match status" value="1"/>
</dbReference>
<dbReference type="AlphaFoldDB" id="A0A099I9H3"/>
<dbReference type="InterPro" id="IPR000843">
    <property type="entry name" value="HTH_LacI"/>
</dbReference>
<dbReference type="Pfam" id="PF00356">
    <property type="entry name" value="LacI"/>
    <property type="match status" value="1"/>
</dbReference>
<dbReference type="RefSeq" id="WP_044904714.1">
    <property type="nucleotide sequence ID" value="NZ_JAQCQO010000015.1"/>
</dbReference>
<dbReference type="CDD" id="cd06267">
    <property type="entry name" value="PBP1_LacI_sugar_binding-like"/>
    <property type="match status" value="1"/>
</dbReference>
<dbReference type="InterPro" id="IPR046335">
    <property type="entry name" value="LacI/GalR-like_sensor"/>
</dbReference>
<dbReference type="InterPro" id="IPR028082">
    <property type="entry name" value="Peripla_BP_I"/>
</dbReference>
<dbReference type="EMBL" id="JQIF01000031">
    <property type="protein sequence ID" value="KGJ53842.1"/>
    <property type="molecule type" value="Genomic_DNA"/>
</dbReference>
<evidence type="ECO:0000256" key="3">
    <source>
        <dbReference type="ARBA" id="ARBA00023163"/>
    </source>
</evidence>
<proteinExistence type="predicted"/>